<reference evidence="5" key="2">
    <citation type="submission" date="2004-10" db="EMBL/GenBank/DDBJ databases">
        <title>Chromosome-wide comparison between domesticated rice subspecies indica and japonica.</title>
        <authorList>
            <person name="Han B."/>
        </authorList>
    </citation>
    <scope>NUCLEOTIDE SEQUENCE</scope>
</reference>
<dbReference type="SUPFAM" id="SSF57756">
    <property type="entry name" value="Retrovirus zinc finger-like domains"/>
    <property type="match status" value="1"/>
</dbReference>
<dbReference type="PROSITE" id="PS50158">
    <property type="entry name" value="ZF_CCHC"/>
    <property type="match status" value="1"/>
</dbReference>
<dbReference type="InterPro" id="IPR036875">
    <property type="entry name" value="Znf_CCHC_sf"/>
</dbReference>
<dbReference type="EMBL" id="CR855152">
    <property type="protein sequence ID" value="CAH66898.1"/>
    <property type="molecule type" value="Genomic_DNA"/>
</dbReference>
<feature type="region of interest" description="Disordered" evidence="3">
    <location>
        <begin position="245"/>
        <end position="264"/>
    </location>
</feature>
<proteinExistence type="predicted"/>
<evidence type="ECO:0000256" key="3">
    <source>
        <dbReference type="SAM" id="MobiDB-lite"/>
    </source>
</evidence>
<feature type="coiled-coil region" evidence="2">
    <location>
        <begin position="136"/>
        <end position="163"/>
    </location>
</feature>
<keyword evidence="1" id="KW-0863">Zinc-finger</keyword>
<dbReference type="InterPro" id="IPR001878">
    <property type="entry name" value="Znf_CCHC"/>
</dbReference>
<dbReference type="GO" id="GO:0003676">
    <property type="term" value="F:nucleic acid binding"/>
    <property type="evidence" value="ECO:0007669"/>
    <property type="project" value="InterPro"/>
</dbReference>
<evidence type="ECO:0000256" key="1">
    <source>
        <dbReference type="PROSITE-ProRule" id="PRU00047"/>
    </source>
</evidence>
<evidence type="ECO:0000313" key="5">
    <source>
        <dbReference type="EMBL" id="CAH66898.1"/>
    </source>
</evidence>
<feature type="domain" description="CCHC-type" evidence="4">
    <location>
        <begin position="189"/>
        <end position="205"/>
    </location>
</feature>
<organism evidence="5">
    <name type="scientific">Oryza sativa</name>
    <name type="common">Rice</name>
    <dbReference type="NCBI Taxonomy" id="4530"/>
    <lineage>
        <taxon>Eukaryota</taxon>
        <taxon>Viridiplantae</taxon>
        <taxon>Streptophyta</taxon>
        <taxon>Embryophyta</taxon>
        <taxon>Tracheophyta</taxon>
        <taxon>Spermatophyta</taxon>
        <taxon>Magnoliopsida</taxon>
        <taxon>Liliopsida</taxon>
        <taxon>Poales</taxon>
        <taxon>Poaceae</taxon>
        <taxon>BOP clade</taxon>
        <taxon>Oryzoideae</taxon>
        <taxon>Oryzeae</taxon>
        <taxon>Oryzinae</taxon>
        <taxon>Oryza</taxon>
    </lineage>
</organism>
<reference evidence="5" key="1">
    <citation type="journal article" date="2002" name="Nature">
        <title>Sequence and analysis of rice chromosome 4.</title>
        <authorList>
            <person name="Feng Q."/>
            <person name="Zhang Y."/>
            <person name="Hao P."/>
            <person name="Wang S."/>
            <person name="Fu G."/>
            <person name="Huang Y."/>
            <person name="Li Y."/>
            <person name="Zhu J."/>
            <person name="Liu Y."/>
            <person name="Hu X."/>
            <person name="Jia P."/>
            <person name="Zhang Y."/>
            <person name="Zhao Q."/>
            <person name="Ying K."/>
            <person name="Yu S."/>
            <person name="Tang Y."/>
            <person name="Weng Q."/>
            <person name="Zhang L."/>
            <person name="Lu Y."/>
            <person name="Mu J."/>
            <person name="Lu Y."/>
            <person name="Zhang L.S."/>
            <person name="Yu Z."/>
            <person name="Fan D."/>
            <person name="Liu X."/>
            <person name="Lu T."/>
            <person name="Li C."/>
            <person name="Wu Y."/>
            <person name="Sun T."/>
            <person name="Lei H."/>
            <person name="Li T."/>
            <person name="Hu H."/>
            <person name="Guan J."/>
            <person name="Wu M."/>
            <person name="Zhang R."/>
            <person name="Zhou B."/>
            <person name="Chen Z."/>
            <person name="Chen L."/>
            <person name="Jin Z."/>
            <person name="Wang R."/>
            <person name="Yin H."/>
            <person name="Cai Z."/>
            <person name="Ren S."/>
            <person name="Lv G."/>
            <person name="Gu W."/>
            <person name="Zhu G."/>
            <person name="Tu Y."/>
            <person name="Jia J."/>
            <person name="Zhang Y."/>
            <person name="Chen J."/>
            <person name="Kang H."/>
            <person name="Chen X."/>
            <person name="Shao C."/>
            <person name="Sun Y."/>
            <person name="Hu Q."/>
            <person name="Zhang X."/>
            <person name="Zhang W."/>
            <person name="Wang L."/>
            <person name="Ding C."/>
            <person name="Sheng H."/>
            <person name="Gu J."/>
            <person name="Chen S."/>
            <person name="Ni L."/>
            <person name="Zhu F."/>
            <person name="Chen W."/>
            <person name="Lan L."/>
            <person name="Lai Y."/>
            <person name="Cheng Z."/>
            <person name="Gu M."/>
            <person name="Jiang J."/>
            <person name="Li J."/>
            <person name="Hong G."/>
            <person name="Xue Y."/>
            <person name="Han B."/>
        </authorList>
    </citation>
    <scope>NUCLEOTIDE SEQUENCE</scope>
</reference>
<dbReference type="Gene3D" id="4.10.60.10">
    <property type="entry name" value="Zinc finger, CCHC-type"/>
    <property type="match status" value="1"/>
</dbReference>
<dbReference type="PANTHER" id="PTHR34676">
    <property type="entry name" value="DUF4219 DOMAIN-CONTAINING PROTEIN-RELATED"/>
    <property type="match status" value="1"/>
</dbReference>
<keyword evidence="1" id="KW-0862">Zinc</keyword>
<feature type="region of interest" description="Disordered" evidence="3">
    <location>
        <begin position="163"/>
        <end position="183"/>
    </location>
</feature>
<sequence length="440" mass="49283">MNALFNSLSQEEFDRVSNLETAYEIWNKLAEIHEGTSEYKDAKLHFLKIQYETFSMLPHESVNDMYGRLNVIVNDLKGLGANYTDLEVAQKMLRALPKKYETLVTMLINSDMSRMTPASLLGRSTPMTSEVEDKSKSKVNEVNEDLEEEMVFLTRRFNDLLGRRKERGRGSNSNRRRNRRPNKTLSNLRCFECGENGHFACKCPSKDDDGDKSSKKKSGGYKLMKKLKKEGKKIEAFNGDWDSNEEISASSGSEEEGGDDASSKKKKMAVVAIKKAPSLFAPLCLMAKGSSKVTSLSDNESDDDCDDVSYDELVSMFEELHAYSEKEIVKFKALKKDHASLEVLYEELKTSNERLTIFHEKLKEAHDNLLSTTQHGAHIDVGISCDLLDDSATCHIAHVASSSIYTSCDDLMDMPSPCSSSSSCVSICDASLVVENNELK</sequence>
<dbReference type="GO" id="GO:0008270">
    <property type="term" value="F:zinc ion binding"/>
    <property type="evidence" value="ECO:0007669"/>
    <property type="project" value="UniProtKB-KW"/>
</dbReference>
<gene>
    <name evidence="5" type="primary">OSIGBa0099L20.13</name>
</gene>
<dbReference type="PANTHER" id="PTHR34676:SF17">
    <property type="entry name" value="OS06G0684500 PROTEIN"/>
    <property type="match status" value="1"/>
</dbReference>
<keyword evidence="2" id="KW-0175">Coiled coil</keyword>
<keyword evidence="1" id="KW-0479">Metal-binding</keyword>
<evidence type="ECO:0000256" key="2">
    <source>
        <dbReference type="SAM" id="Coils"/>
    </source>
</evidence>
<protein>
    <submittedName>
        <fullName evidence="5">OSIGBa0099L20.13 protein</fullName>
    </submittedName>
</protein>
<dbReference type="AlphaFoldDB" id="Q01K23"/>
<name>Q01K23_ORYSA</name>
<evidence type="ECO:0000259" key="4">
    <source>
        <dbReference type="PROSITE" id="PS50158"/>
    </source>
</evidence>
<accession>Q01K23</accession>
<dbReference type="Pfam" id="PF14223">
    <property type="entry name" value="Retrotran_gag_2"/>
    <property type="match status" value="1"/>
</dbReference>